<evidence type="ECO:0000259" key="10">
    <source>
        <dbReference type="Pfam" id="PF07730"/>
    </source>
</evidence>
<keyword evidence="9" id="KW-1133">Transmembrane helix</keyword>
<dbReference type="InterPro" id="IPR050482">
    <property type="entry name" value="Sensor_HK_TwoCompSys"/>
</dbReference>
<keyword evidence="6" id="KW-0418">Kinase</keyword>
<dbReference type="GO" id="GO:0016020">
    <property type="term" value="C:membrane"/>
    <property type="evidence" value="ECO:0007669"/>
    <property type="project" value="InterPro"/>
</dbReference>
<evidence type="ECO:0000256" key="5">
    <source>
        <dbReference type="ARBA" id="ARBA00022741"/>
    </source>
</evidence>
<evidence type="ECO:0000256" key="7">
    <source>
        <dbReference type="ARBA" id="ARBA00022840"/>
    </source>
</evidence>
<dbReference type="SUPFAM" id="SSF55874">
    <property type="entry name" value="ATPase domain of HSP90 chaperone/DNA topoisomerase II/histidine kinase"/>
    <property type="match status" value="1"/>
</dbReference>
<dbReference type="InterPro" id="IPR036890">
    <property type="entry name" value="HATPase_C_sf"/>
</dbReference>
<evidence type="ECO:0000256" key="4">
    <source>
        <dbReference type="ARBA" id="ARBA00022679"/>
    </source>
</evidence>
<dbReference type="GO" id="GO:0000155">
    <property type="term" value="F:phosphorelay sensor kinase activity"/>
    <property type="evidence" value="ECO:0007669"/>
    <property type="project" value="InterPro"/>
</dbReference>
<keyword evidence="7" id="KW-0067">ATP-binding</keyword>
<proteinExistence type="predicted"/>
<feature type="domain" description="Signal transduction histidine kinase subgroup 3 dimerisation and phosphoacceptor" evidence="10">
    <location>
        <begin position="70"/>
        <end position="135"/>
    </location>
</feature>
<keyword evidence="9" id="KW-0472">Membrane</keyword>
<keyword evidence="8" id="KW-0902">Two-component regulatory system</keyword>
<dbReference type="CDD" id="cd16917">
    <property type="entry name" value="HATPase_UhpB-NarQ-NarX-like"/>
    <property type="match status" value="1"/>
</dbReference>
<evidence type="ECO:0000256" key="6">
    <source>
        <dbReference type="ARBA" id="ARBA00022777"/>
    </source>
</evidence>
<dbReference type="RefSeq" id="WP_160952805.1">
    <property type="nucleotide sequence ID" value="NZ_WWEQ01000015.1"/>
</dbReference>
<dbReference type="Gene3D" id="3.30.565.10">
    <property type="entry name" value="Histidine kinase-like ATPase, C-terminal domain"/>
    <property type="match status" value="1"/>
</dbReference>
<dbReference type="EMBL" id="WWEQ01000015">
    <property type="protein sequence ID" value="MYM19369.1"/>
    <property type="molecule type" value="Genomic_DNA"/>
</dbReference>
<protein>
    <recommendedName>
        <fullName evidence="2">histidine kinase</fullName>
        <ecNumber evidence="2">2.7.13.3</ecNumber>
    </recommendedName>
</protein>
<evidence type="ECO:0000256" key="9">
    <source>
        <dbReference type="SAM" id="Phobius"/>
    </source>
</evidence>
<gene>
    <name evidence="11" type="ORF">GSY69_05145</name>
</gene>
<reference evidence="11 12" key="1">
    <citation type="submission" date="2020-01" db="EMBL/GenBank/DDBJ databases">
        <authorList>
            <person name="Deng T."/>
        </authorList>
    </citation>
    <scope>NUCLEOTIDE SEQUENCE [LARGE SCALE GENOMIC DNA]</scope>
    <source>
        <strain evidence="11 12">5221</strain>
    </source>
</reference>
<comment type="catalytic activity">
    <reaction evidence="1">
        <text>ATP + protein L-histidine = ADP + protein N-phospho-L-histidine.</text>
        <dbReference type="EC" id="2.7.13.3"/>
    </reaction>
</comment>
<keyword evidence="12" id="KW-1185">Reference proteome</keyword>
<dbReference type="InterPro" id="IPR011712">
    <property type="entry name" value="Sig_transdc_His_kin_sub3_dim/P"/>
</dbReference>
<keyword evidence="3" id="KW-0597">Phosphoprotein</keyword>
<dbReference type="PANTHER" id="PTHR24421:SF10">
    <property type="entry name" value="NITRATE_NITRITE SENSOR PROTEIN NARQ"/>
    <property type="match status" value="1"/>
</dbReference>
<dbReference type="AlphaFoldDB" id="A0A6N9H603"/>
<organism evidence="11 12">
    <name type="scientific">Brevibacterium rongguiense</name>
    <dbReference type="NCBI Taxonomy" id="2695267"/>
    <lineage>
        <taxon>Bacteria</taxon>
        <taxon>Bacillati</taxon>
        <taxon>Actinomycetota</taxon>
        <taxon>Actinomycetes</taxon>
        <taxon>Micrococcales</taxon>
        <taxon>Brevibacteriaceae</taxon>
        <taxon>Brevibacterium</taxon>
    </lineage>
</organism>
<evidence type="ECO:0000313" key="12">
    <source>
        <dbReference type="Proteomes" id="UP000469215"/>
    </source>
</evidence>
<dbReference type="PANTHER" id="PTHR24421">
    <property type="entry name" value="NITRATE/NITRITE SENSOR PROTEIN NARX-RELATED"/>
    <property type="match status" value="1"/>
</dbReference>
<evidence type="ECO:0000256" key="8">
    <source>
        <dbReference type="ARBA" id="ARBA00023012"/>
    </source>
</evidence>
<feature type="transmembrane region" description="Helical" evidence="9">
    <location>
        <begin position="17"/>
        <end position="37"/>
    </location>
</feature>
<keyword evidence="5" id="KW-0547">Nucleotide-binding</keyword>
<sequence>MLGLAVTSPSGFTGADWLAAVLGGVGAPALVLALGTARGRRREARALIAARARLSQAYAESLAQQARLGERARIARDMHDSLSHRLSVIAMHAGALELREDLPLQQVRAQAHTIATAARAADRDLRSVLVLLREEEGRAPRLDLAELVADARAAGTPAAVEWREPLGADSLGAMPALIAQMLYRAVQEALTNARKHAPGQPITVVIGHVRGRLELRAENPVPLVPGQPWRPGTGQGLIGLRERVGLLAGTVAVEEPTAERPRFTVRVSAPLDLAGGAAGTAGAAP</sequence>
<evidence type="ECO:0000256" key="1">
    <source>
        <dbReference type="ARBA" id="ARBA00000085"/>
    </source>
</evidence>
<dbReference type="GO" id="GO:0046983">
    <property type="term" value="F:protein dimerization activity"/>
    <property type="evidence" value="ECO:0007669"/>
    <property type="project" value="InterPro"/>
</dbReference>
<keyword evidence="9" id="KW-0812">Transmembrane</keyword>
<evidence type="ECO:0000313" key="11">
    <source>
        <dbReference type="EMBL" id="MYM19369.1"/>
    </source>
</evidence>
<dbReference type="EC" id="2.7.13.3" evidence="2"/>
<dbReference type="Pfam" id="PF07730">
    <property type="entry name" value="HisKA_3"/>
    <property type="match status" value="1"/>
</dbReference>
<name>A0A6N9H603_9MICO</name>
<comment type="caution">
    <text evidence="11">The sequence shown here is derived from an EMBL/GenBank/DDBJ whole genome shotgun (WGS) entry which is preliminary data.</text>
</comment>
<evidence type="ECO:0000256" key="2">
    <source>
        <dbReference type="ARBA" id="ARBA00012438"/>
    </source>
</evidence>
<keyword evidence="4" id="KW-0808">Transferase</keyword>
<evidence type="ECO:0000256" key="3">
    <source>
        <dbReference type="ARBA" id="ARBA00022553"/>
    </source>
</evidence>
<dbReference type="GO" id="GO:0005524">
    <property type="term" value="F:ATP binding"/>
    <property type="evidence" value="ECO:0007669"/>
    <property type="project" value="UniProtKB-KW"/>
</dbReference>
<dbReference type="Gene3D" id="1.20.5.1930">
    <property type="match status" value="1"/>
</dbReference>
<accession>A0A6N9H603</accession>
<dbReference type="Proteomes" id="UP000469215">
    <property type="component" value="Unassembled WGS sequence"/>
</dbReference>